<evidence type="ECO:0000313" key="1">
    <source>
        <dbReference type="EMBL" id="OCF50024.1"/>
    </source>
</evidence>
<dbReference type="Gene3D" id="3.40.50.720">
    <property type="entry name" value="NAD(P)-binding Rossmann-like Domain"/>
    <property type="match status" value="1"/>
</dbReference>
<protein>
    <submittedName>
        <fullName evidence="1">Uncharacterized protein</fullName>
    </submittedName>
</protein>
<accession>A0A1B9I3D8</accession>
<organism evidence="1">
    <name type="scientific">Kwoniella pini CBS 10737</name>
    <dbReference type="NCBI Taxonomy" id="1296096"/>
    <lineage>
        <taxon>Eukaryota</taxon>
        <taxon>Fungi</taxon>
        <taxon>Dikarya</taxon>
        <taxon>Basidiomycota</taxon>
        <taxon>Agaricomycotina</taxon>
        <taxon>Tremellomycetes</taxon>
        <taxon>Tremellales</taxon>
        <taxon>Cryptococcaceae</taxon>
        <taxon>Kwoniella</taxon>
    </lineage>
</organism>
<reference evidence="1" key="1">
    <citation type="submission" date="2013-07" db="EMBL/GenBank/DDBJ databases">
        <title>The Genome Sequence of Cryptococcus pinus CBS10737.</title>
        <authorList>
            <consortium name="The Broad Institute Genome Sequencing Platform"/>
            <person name="Cuomo C."/>
            <person name="Litvintseva A."/>
            <person name="Chen Y."/>
            <person name="Heitman J."/>
            <person name="Sun S."/>
            <person name="Springer D."/>
            <person name="Dromer F."/>
            <person name="Young S.K."/>
            <person name="Zeng Q."/>
            <person name="Gargeya S."/>
            <person name="Fitzgerald M."/>
            <person name="Abouelleil A."/>
            <person name="Alvarado L."/>
            <person name="Berlin A.M."/>
            <person name="Chapman S.B."/>
            <person name="Dewar J."/>
            <person name="Goldberg J."/>
            <person name="Griggs A."/>
            <person name="Gujja S."/>
            <person name="Hansen M."/>
            <person name="Howarth C."/>
            <person name="Imamovic A."/>
            <person name="Larimer J."/>
            <person name="McCowan C."/>
            <person name="Murphy C."/>
            <person name="Pearson M."/>
            <person name="Priest M."/>
            <person name="Roberts A."/>
            <person name="Saif S."/>
            <person name="Shea T."/>
            <person name="Sykes S."/>
            <person name="Wortman J."/>
            <person name="Nusbaum C."/>
            <person name="Birren B."/>
        </authorList>
    </citation>
    <scope>NUCLEOTIDE SEQUENCE [LARGE SCALE GENOMIC DNA]</scope>
    <source>
        <strain evidence="1">CBS 10737</strain>
    </source>
</reference>
<dbReference type="SUPFAM" id="SSF51735">
    <property type="entry name" value="NAD(P)-binding Rossmann-fold domains"/>
    <property type="match status" value="1"/>
</dbReference>
<name>A0A1B9I3D8_9TREE</name>
<dbReference type="AlphaFoldDB" id="A0A1B9I3D8"/>
<sequence>MSWLTMQNFEGILIDHQGKKQGLTTREMFSKSFDVNVIGTHIIIETLLRTSMSSSKIAENPIPYFNISPPSGWPKETCSKDFWAYKSTKLALIMIM</sequence>
<dbReference type="InterPro" id="IPR036291">
    <property type="entry name" value="NAD(P)-bd_dom_sf"/>
</dbReference>
<dbReference type="STRING" id="1296096.A0A1B9I3D8"/>
<gene>
    <name evidence="1" type="ORF">I206_04555</name>
</gene>
<reference evidence="1" key="2">
    <citation type="submission" date="2016-07" db="EMBL/GenBank/DDBJ databases">
        <title>Evolution of pathogenesis and genome organization in the Tremellales.</title>
        <authorList>
            <person name="Cuomo C."/>
            <person name="Litvintseva A."/>
            <person name="Heitman J."/>
            <person name="Chen Y."/>
            <person name="Sun S."/>
            <person name="Springer D."/>
            <person name="Dromer F."/>
            <person name="Young S."/>
            <person name="Zeng Q."/>
            <person name="Chapman S."/>
            <person name="Gujja S."/>
            <person name="Saif S."/>
            <person name="Birren B."/>
        </authorList>
    </citation>
    <scope>NUCLEOTIDE SEQUENCE</scope>
    <source>
        <strain evidence="1">CBS 10737</strain>
    </source>
</reference>
<proteinExistence type="predicted"/>
<dbReference type="EMBL" id="KI894011">
    <property type="protein sequence ID" value="OCF50024.1"/>
    <property type="molecule type" value="Genomic_DNA"/>
</dbReference>
<dbReference type="OrthoDB" id="1933717at2759"/>